<dbReference type="PROSITE" id="PS50119">
    <property type="entry name" value="ZF_BBOX"/>
    <property type="match status" value="1"/>
</dbReference>
<dbReference type="OrthoDB" id="295536at2759"/>
<protein>
    <recommendedName>
        <fullName evidence="2">B box-type domain-containing protein</fullName>
    </recommendedName>
</protein>
<comment type="caution">
    <text evidence="3">The sequence shown here is derived from an EMBL/GenBank/DDBJ whole genome shotgun (WGS) entry which is preliminary data.</text>
</comment>
<organism evidence="3 4">
    <name type="scientific">Mytilus galloprovincialis</name>
    <name type="common">Mediterranean mussel</name>
    <dbReference type="NCBI Taxonomy" id="29158"/>
    <lineage>
        <taxon>Eukaryota</taxon>
        <taxon>Metazoa</taxon>
        <taxon>Spiralia</taxon>
        <taxon>Lophotrochozoa</taxon>
        <taxon>Mollusca</taxon>
        <taxon>Bivalvia</taxon>
        <taxon>Autobranchia</taxon>
        <taxon>Pteriomorphia</taxon>
        <taxon>Mytilida</taxon>
        <taxon>Mytiloidea</taxon>
        <taxon>Mytilidae</taxon>
        <taxon>Mytilinae</taxon>
        <taxon>Mytilus</taxon>
    </lineage>
</organism>
<name>A0A8B6H1N3_MYTGA</name>
<dbReference type="SUPFAM" id="SSF57845">
    <property type="entry name" value="B-box zinc-binding domain"/>
    <property type="match status" value="1"/>
</dbReference>
<dbReference type="GO" id="GO:0008270">
    <property type="term" value="F:zinc ion binding"/>
    <property type="evidence" value="ECO:0007669"/>
    <property type="project" value="UniProtKB-KW"/>
</dbReference>
<feature type="domain" description="B box-type" evidence="2">
    <location>
        <begin position="44"/>
        <end position="85"/>
    </location>
</feature>
<dbReference type="Gene3D" id="3.30.160.60">
    <property type="entry name" value="Classic Zinc Finger"/>
    <property type="match status" value="1"/>
</dbReference>
<sequence>MYLCVNFVQKKIHSKLKSTDQHELINLKDFGSEDVAKAIRKVDLRTMSCTIHTDQICCAFCTDCDQPVCMDCLIDSHKKHEYTKLNEVDDTTISEMKELQNKLESCLQFCGNVKERLEKILLDGDKTFQEIKDQILLTKKEIKETVSKYAEELLEELESIWKPTENQIKT</sequence>
<dbReference type="InterPro" id="IPR000315">
    <property type="entry name" value="Znf_B-box"/>
</dbReference>
<gene>
    <name evidence="3" type="ORF">MGAL_10B032562</name>
</gene>
<dbReference type="InterPro" id="IPR047153">
    <property type="entry name" value="TRIM45/56/19-like"/>
</dbReference>
<dbReference type="Proteomes" id="UP000596742">
    <property type="component" value="Unassembled WGS sequence"/>
</dbReference>
<dbReference type="EMBL" id="UYJE01009310">
    <property type="protein sequence ID" value="VDI72195.1"/>
    <property type="molecule type" value="Genomic_DNA"/>
</dbReference>
<keyword evidence="1" id="KW-0862">Zinc</keyword>
<dbReference type="Pfam" id="PF00643">
    <property type="entry name" value="zf-B_box"/>
    <property type="match status" value="1"/>
</dbReference>
<accession>A0A8B6H1N3</accession>
<reference evidence="3" key="1">
    <citation type="submission" date="2018-11" db="EMBL/GenBank/DDBJ databases">
        <authorList>
            <person name="Alioto T."/>
            <person name="Alioto T."/>
        </authorList>
    </citation>
    <scope>NUCLEOTIDE SEQUENCE</scope>
</reference>
<evidence type="ECO:0000313" key="3">
    <source>
        <dbReference type="EMBL" id="VDI72195.1"/>
    </source>
</evidence>
<dbReference type="AlphaFoldDB" id="A0A8B6H1N3"/>
<proteinExistence type="predicted"/>
<dbReference type="CDD" id="cd19756">
    <property type="entry name" value="Bbox2"/>
    <property type="match status" value="1"/>
</dbReference>
<dbReference type="PANTHER" id="PTHR25462">
    <property type="entry name" value="BONUS, ISOFORM C-RELATED"/>
    <property type="match status" value="1"/>
</dbReference>
<keyword evidence="1" id="KW-0479">Metal-binding</keyword>
<evidence type="ECO:0000259" key="2">
    <source>
        <dbReference type="PROSITE" id="PS50119"/>
    </source>
</evidence>
<keyword evidence="1" id="KW-0863">Zinc-finger</keyword>
<evidence type="ECO:0000313" key="4">
    <source>
        <dbReference type="Proteomes" id="UP000596742"/>
    </source>
</evidence>
<keyword evidence="4" id="KW-1185">Reference proteome</keyword>
<dbReference type="PANTHER" id="PTHR25462:SF296">
    <property type="entry name" value="MEIOTIC P26, ISOFORM F"/>
    <property type="match status" value="1"/>
</dbReference>
<evidence type="ECO:0000256" key="1">
    <source>
        <dbReference type="PROSITE-ProRule" id="PRU00024"/>
    </source>
</evidence>